<dbReference type="AlphaFoldDB" id="A0AA87UWW9"/>
<keyword evidence="5" id="KW-1185">Reference proteome</keyword>
<dbReference type="EMBL" id="BJUU01000005">
    <property type="protein sequence ID" value="GEK79787.1"/>
    <property type="molecule type" value="Genomic_DNA"/>
</dbReference>
<gene>
    <name evidence="4" type="ORF">ABA31_11380</name>
</gene>
<dbReference type="SMART" id="SM00240">
    <property type="entry name" value="FHA"/>
    <property type="match status" value="1"/>
</dbReference>
<evidence type="ECO:0000256" key="1">
    <source>
        <dbReference type="ARBA" id="ARBA00022553"/>
    </source>
</evidence>
<feature type="compositionally biased region" description="Pro residues" evidence="2">
    <location>
        <begin position="182"/>
        <end position="192"/>
    </location>
</feature>
<dbReference type="RefSeq" id="WP_146793519.1">
    <property type="nucleotide sequence ID" value="NZ_BJUU01000005.1"/>
</dbReference>
<feature type="region of interest" description="Disordered" evidence="2">
    <location>
        <begin position="138"/>
        <end position="304"/>
    </location>
</feature>
<accession>A0AA87UWW9</accession>
<dbReference type="Proteomes" id="UP000321749">
    <property type="component" value="Unassembled WGS sequence"/>
</dbReference>
<dbReference type="InterPro" id="IPR000253">
    <property type="entry name" value="FHA_dom"/>
</dbReference>
<evidence type="ECO:0000313" key="5">
    <source>
        <dbReference type="Proteomes" id="UP000321749"/>
    </source>
</evidence>
<organism evidence="4 5">
    <name type="scientific">Agrococcus baldri</name>
    <dbReference type="NCBI Taxonomy" id="153730"/>
    <lineage>
        <taxon>Bacteria</taxon>
        <taxon>Bacillati</taxon>
        <taxon>Actinomycetota</taxon>
        <taxon>Actinomycetes</taxon>
        <taxon>Micrococcales</taxon>
        <taxon>Microbacteriaceae</taxon>
        <taxon>Agrococcus</taxon>
    </lineage>
</organism>
<name>A0AA87UWW9_9MICO</name>
<dbReference type="SUPFAM" id="SSF49879">
    <property type="entry name" value="SMAD/FHA domain"/>
    <property type="match status" value="1"/>
</dbReference>
<keyword evidence="1" id="KW-0597">Phosphoprotein</keyword>
<feature type="domain" description="FHA" evidence="3">
    <location>
        <begin position="399"/>
        <end position="455"/>
    </location>
</feature>
<reference evidence="4 5" key="1">
    <citation type="submission" date="2019-07" db="EMBL/GenBank/DDBJ databases">
        <title>Whole genome shotgun sequence of Agrococcus baldri NBRC 103055.</title>
        <authorList>
            <person name="Hosoyama A."/>
            <person name="Uohara A."/>
            <person name="Ohji S."/>
            <person name="Ichikawa N."/>
        </authorList>
    </citation>
    <scope>NUCLEOTIDE SEQUENCE [LARGE SCALE GENOMIC DNA]</scope>
    <source>
        <strain evidence="4 5">NBRC 103055</strain>
    </source>
</reference>
<evidence type="ECO:0000313" key="4">
    <source>
        <dbReference type="EMBL" id="GEK79787.1"/>
    </source>
</evidence>
<feature type="compositionally biased region" description="Low complexity" evidence="2">
    <location>
        <begin position="193"/>
        <end position="225"/>
    </location>
</feature>
<dbReference type="Gene3D" id="2.60.200.20">
    <property type="match status" value="1"/>
</dbReference>
<evidence type="ECO:0000256" key="2">
    <source>
        <dbReference type="SAM" id="MobiDB-lite"/>
    </source>
</evidence>
<feature type="compositionally biased region" description="Pro residues" evidence="2">
    <location>
        <begin position="273"/>
        <end position="286"/>
    </location>
</feature>
<protein>
    <recommendedName>
        <fullName evidence="3">FHA domain-containing protein</fullName>
    </recommendedName>
</protein>
<comment type="caution">
    <text evidence="4">The sequence shown here is derived from an EMBL/GenBank/DDBJ whole genome shotgun (WGS) entry which is preliminary data.</text>
</comment>
<feature type="compositionally biased region" description="Low complexity" evidence="2">
    <location>
        <begin position="287"/>
        <end position="299"/>
    </location>
</feature>
<dbReference type="CDD" id="cd00060">
    <property type="entry name" value="FHA"/>
    <property type="match status" value="1"/>
</dbReference>
<dbReference type="PROSITE" id="PS50006">
    <property type="entry name" value="FHA_DOMAIN"/>
    <property type="match status" value="1"/>
</dbReference>
<feature type="compositionally biased region" description="Low complexity" evidence="2">
    <location>
        <begin position="166"/>
        <end position="181"/>
    </location>
</feature>
<sequence length="493" mass="49450">MNARIEYVPGEAWCVAAGRVVLVCERDLSAPRAAALHAEAAAVDSLETLRALAESEPTALLALVDLDGRRALLRRHGVPAAAQESALPDRYGEAWSLDELDAAQPIAAGGLGALDGPALPLEAGVVRVAAVRIAPRRADATAHDAVDAPGAEAVATEPRAGAFGQTVPPREAAEARAAAGPAPAPGPTPGPAAEPAADAPLVDEPAAPAPAAAPATAEPEAAPASPRDESPVPSDTGNPIGGLIDSVPGFIEPAFDVRTAPPAAPAPSATPASAPPASAPPAPAPPASGSAASAPPASAELGDHDGMTVTADQARELLAASGHAGAQPAGTAAAEGPPATGPLVLSTICPAGHVNAPGSQRCTHCGAVVDESSAAQRRRPEVAVVVLPTGERVPLGRGVVIGRRPRSRRVEDGRVPRLVTVESPSEDISRSHLELRVEDWNLVAIDLSSTNGTLLLQEGAVPQRLRPEASTILQLGDRLDLGDGVVVAIEPAP</sequence>
<dbReference type="InterPro" id="IPR008984">
    <property type="entry name" value="SMAD_FHA_dom_sf"/>
</dbReference>
<dbReference type="Pfam" id="PF00498">
    <property type="entry name" value="FHA"/>
    <property type="match status" value="1"/>
</dbReference>
<evidence type="ECO:0000259" key="3">
    <source>
        <dbReference type="PROSITE" id="PS50006"/>
    </source>
</evidence>
<proteinExistence type="predicted"/>